<dbReference type="PRINTS" id="PR01171">
    <property type="entry name" value="BCTLIPOCALIN"/>
</dbReference>
<feature type="signal peptide" evidence="2">
    <location>
        <begin position="1"/>
        <end position="22"/>
    </location>
</feature>
<dbReference type="Proteomes" id="UP000620064">
    <property type="component" value="Unassembled WGS sequence"/>
</dbReference>
<evidence type="ECO:0000313" key="4">
    <source>
        <dbReference type="EMBL" id="GGP02112.1"/>
    </source>
</evidence>
<evidence type="ECO:0000256" key="1">
    <source>
        <dbReference type="ARBA" id="ARBA00006889"/>
    </source>
</evidence>
<feature type="domain" description="Lipocalin/cytosolic fatty-acid binding" evidence="3">
    <location>
        <begin position="39"/>
        <end position="175"/>
    </location>
</feature>
<dbReference type="EMBL" id="BMLV01000001">
    <property type="protein sequence ID" value="GGP02112.1"/>
    <property type="molecule type" value="Genomic_DNA"/>
</dbReference>
<organism evidence="4 5">
    <name type="scientific">Cloacibacterium rupense</name>
    <dbReference type="NCBI Taxonomy" id="517423"/>
    <lineage>
        <taxon>Bacteria</taxon>
        <taxon>Pseudomonadati</taxon>
        <taxon>Bacteroidota</taxon>
        <taxon>Flavobacteriia</taxon>
        <taxon>Flavobacteriales</taxon>
        <taxon>Weeksellaceae</taxon>
    </lineage>
</organism>
<dbReference type="PANTHER" id="PTHR10612:SF34">
    <property type="entry name" value="APOLIPOPROTEIN D"/>
    <property type="match status" value="1"/>
</dbReference>
<dbReference type="InterPro" id="IPR022271">
    <property type="entry name" value="Lipocalin_ApoD"/>
</dbReference>
<dbReference type="InterPro" id="IPR022272">
    <property type="entry name" value="Lipocalin_CS"/>
</dbReference>
<dbReference type="InterPro" id="IPR047202">
    <property type="entry name" value="Lipocalin_Blc-like_dom"/>
</dbReference>
<evidence type="ECO:0000259" key="3">
    <source>
        <dbReference type="Pfam" id="PF08212"/>
    </source>
</evidence>
<evidence type="ECO:0000256" key="2">
    <source>
        <dbReference type="PIRNR" id="PIRNR036893"/>
    </source>
</evidence>
<sequence length="179" mass="20706">MKNRKLFTGLLALLFFSSLCTSCVGIPEGVTAVKDFKKEKYLGKWYEIARFDYRFERNLDNVTAEYSLNNNGSIRVYNKGFNTQKQKWASAEGKAKFVNSETEARLKVSFFGPFYAGYNVVDIDPEYQHALVYGSNTQYIWILSRTKTIDEATKKRFLEKAKKDGYDVSQLIWVKHDKG</sequence>
<keyword evidence="5" id="KW-1185">Reference proteome</keyword>
<dbReference type="Pfam" id="PF08212">
    <property type="entry name" value="Lipocalin_2"/>
    <property type="match status" value="1"/>
</dbReference>
<feature type="chain" id="PRO_5045016751" evidence="2">
    <location>
        <begin position="23"/>
        <end position="179"/>
    </location>
</feature>
<dbReference type="CDD" id="cd19438">
    <property type="entry name" value="lipocalin_Blc-like"/>
    <property type="match status" value="1"/>
</dbReference>
<dbReference type="PROSITE" id="PS00213">
    <property type="entry name" value="LIPOCALIN"/>
    <property type="match status" value="1"/>
</dbReference>
<protein>
    <submittedName>
        <fullName evidence="4">Lipoprotein</fullName>
    </submittedName>
</protein>
<keyword evidence="2" id="KW-0732">Signal</keyword>
<keyword evidence="4" id="KW-0449">Lipoprotein</keyword>
<dbReference type="PIRSF" id="PIRSF036893">
    <property type="entry name" value="Lipocalin_ApoD"/>
    <property type="match status" value="1"/>
</dbReference>
<dbReference type="RefSeq" id="WP_188616521.1">
    <property type="nucleotide sequence ID" value="NZ_BMLV01000001.1"/>
</dbReference>
<gene>
    <name evidence="4" type="primary">blc</name>
    <name evidence="4" type="ORF">GCM10010992_05190</name>
</gene>
<name>A0ABQ2NFK3_9FLAO</name>
<reference evidence="5" key="1">
    <citation type="journal article" date="2019" name="Int. J. Syst. Evol. Microbiol.">
        <title>The Global Catalogue of Microorganisms (GCM) 10K type strain sequencing project: providing services to taxonomists for standard genome sequencing and annotation.</title>
        <authorList>
            <consortium name="The Broad Institute Genomics Platform"/>
            <consortium name="The Broad Institute Genome Sequencing Center for Infectious Disease"/>
            <person name="Wu L."/>
            <person name="Ma J."/>
        </authorList>
    </citation>
    <scope>NUCLEOTIDE SEQUENCE [LARGE SCALE GENOMIC DNA]</scope>
    <source>
        <strain evidence="5">CGMCC 1.7656</strain>
    </source>
</reference>
<comment type="similarity">
    <text evidence="1 2">Belongs to the calycin superfamily. Lipocalin family.</text>
</comment>
<comment type="caution">
    <text evidence="4">The sequence shown here is derived from an EMBL/GenBank/DDBJ whole genome shotgun (WGS) entry which is preliminary data.</text>
</comment>
<dbReference type="PANTHER" id="PTHR10612">
    <property type="entry name" value="APOLIPOPROTEIN D"/>
    <property type="match status" value="1"/>
</dbReference>
<dbReference type="SUPFAM" id="SSF50814">
    <property type="entry name" value="Lipocalins"/>
    <property type="match status" value="1"/>
</dbReference>
<dbReference type="InterPro" id="IPR012674">
    <property type="entry name" value="Calycin"/>
</dbReference>
<dbReference type="InterPro" id="IPR000566">
    <property type="entry name" value="Lipocln_cytosolic_FA-bd_dom"/>
</dbReference>
<evidence type="ECO:0000313" key="5">
    <source>
        <dbReference type="Proteomes" id="UP000620064"/>
    </source>
</evidence>
<accession>A0ABQ2NFK3</accession>
<dbReference type="InterPro" id="IPR002446">
    <property type="entry name" value="Lipocalin_bac"/>
</dbReference>
<proteinExistence type="inferred from homology"/>
<dbReference type="Gene3D" id="2.40.128.20">
    <property type="match status" value="1"/>
</dbReference>